<comment type="catalytic activity">
    <reaction evidence="10">
        <text>DNA(n) + a 2'-deoxyribonucleoside 5'-triphosphate = DNA(n+1) + diphosphate</text>
        <dbReference type="Rhea" id="RHEA:22508"/>
        <dbReference type="Rhea" id="RHEA-COMP:17339"/>
        <dbReference type="Rhea" id="RHEA-COMP:17340"/>
        <dbReference type="ChEBI" id="CHEBI:33019"/>
        <dbReference type="ChEBI" id="CHEBI:61560"/>
        <dbReference type="ChEBI" id="CHEBI:173112"/>
        <dbReference type="EC" id="2.7.7.7"/>
    </reaction>
</comment>
<evidence type="ECO:0000256" key="4">
    <source>
        <dbReference type="ARBA" id="ARBA00019114"/>
    </source>
</evidence>
<keyword evidence="6" id="KW-0548">Nucleotidyltransferase</keyword>
<evidence type="ECO:0000313" key="12">
    <source>
        <dbReference type="EMBL" id="TES51120.1"/>
    </source>
</evidence>
<evidence type="ECO:0000256" key="7">
    <source>
        <dbReference type="ARBA" id="ARBA00022705"/>
    </source>
</evidence>
<evidence type="ECO:0000256" key="2">
    <source>
        <dbReference type="ARBA" id="ARBA00009496"/>
    </source>
</evidence>
<evidence type="ECO:0000259" key="11">
    <source>
        <dbReference type="SMART" id="SM00481"/>
    </source>
</evidence>
<dbReference type="InterPro" id="IPR041931">
    <property type="entry name" value="DNA_pol3_alpha_thumb_dom"/>
</dbReference>
<keyword evidence="5" id="KW-0808">Transferase</keyword>
<comment type="similarity">
    <text evidence="2">Belongs to the DNA polymerase type-C family. DnaE subfamily.</text>
</comment>
<dbReference type="Pfam" id="PF17657">
    <property type="entry name" value="DNA_pol3_finger"/>
    <property type="match status" value="1"/>
</dbReference>
<dbReference type="GO" id="GO:0008408">
    <property type="term" value="F:3'-5' exonuclease activity"/>
    <property type="evidence" value="ECO:0007669"/>
    <property type="project" value="InterPro"/>
</dbReference>
<dbReference type="EC" id="2.7.7.7" evidence="3"/>
<dbReference type="Pfam" id="PF01336">
    <property type="entry name" value="tRNA_anti-codon"/>
    <property type="match status" value="1"/>
</dbReference>
<evidence type="ECO:0000256" key="1">
    <source>
        <dbReference type="ARBA" id="ARBA00004496"/>
    </source>
</evidence>
<evidence type="ECO:0000256" key="6">
    <source>
        <dbReference type="ARBA" id="ARBA00022695"/>
    </source>
</evidence>
<dbReference type="InterPro" id="IPR029460">
    <property type="entry name" value="DNAPol_HHH"/>
</dbReference>
<accession>A0A4Y7WRI4</accession>
<comment type="subcellular location">
    <subcellularLocation>
        <location evidence="1">Cytoplasm</location>
    </subcellularLocation>
</comment>
<comment type="caution">
    <text evidence="12">The sequence shown here is derived from an EMBL/GenBank/DDBJ whole genome shotgun (WGS) entry which is preliminary data.</text>
</comment>
<proteinExistence type="inferred from homology"/>
<dbReference type="InterPro" id="IPR004013">
    <property type="entry name" value="PHP_dom"/>
</dbReference>
<evidence type="ECO:0000256" key="9">
    <source>
        <dbReference type="ARBA" id="ARBA00025611"/>
    </source>
</evidence>
<dbReference type="NCBIfam" id="TIGR00594">
    <property type="entry name" value="polc"/>
    <property type="match status" value="1"/>
</dbReference>
<evidence type="ECO:0000256" key="8">
    <source>
        <dbReference type="ARBA" id="ARBA00022932"/>
    </source>
</evidence>
<organism evidence="12 13">
    <name type="scientific">Shouchella lehensis</name>
    <dbReference type="NCBI Taxonomy" id="300825"/>
    <lineage>
        <taxon>Bacteria</taxon>
        <taxon>Bacillati</taxon>
        <taxon>Bacillota</taxon>
        <taxon>Bacilli</taxon>
        <taxon>Bacillales</taxon>
        <taxon>Bacillaceae</taxon>
        <taxon>Shouchella</taxon>
    </lineage>
</organism>
<dbReference type="CDD" id="cd04485">
    <property type="entry name" value="DnaE_OBF"/>
    <property type="match status" value="1"/>
</dbReference>
<dbReference type="InterPro" id="IPR016195">
    <property type="entry name" value="Pol/histidinol_Pase-like"/>
</dbReference>
<comment type="function">
    <text evidence="9">DNA polymerase III is a complex, multichain enzyme responsible for most of the replicative synthesis in bacteria. This DNA polymerase also exhibits 3' to 5' exonuclease activity. The alpha chain is the DNA polymerase.</text>
</comment>
<dbReference type="Gene3D" id="1.10.150.870">
    <property type="match status" value="1"/>
</dbReference>
<keyword evidence="8" id="KW-0239">DNA-directed DNA polymerase</keyword>
<dbReference type="InterPro" id="IPR004365">
    <property type="entry name" value="NA-bd_OB_tRNA"/>
</dbReference>
<protein>
    <recommendedName>
        <fullName evidence="4">DNA polymerase III subunit alpha</fullName>
        <ecNumber evidence="3">2.7.7.7</ecNumber>
    </recommendedName>
</protein>
<dbReference type="AlphaFoldDB" id="A0A4Y7WRI4"/>
<dbReference type="PANTHER" id="PTHR32294">
    <property type="entry name" value="DNA POLYMERASE III SUBUNIT ALPHA"/>
    <property type="match status" value="1"/>
</dbReference>
<evidence type="ECO:0000256" key="5">
    <source>
        <dbReference type="ARBA" id="ARBA00022679"/>
    </source>
</evidence>
<name>A0A4Y7WRI4_9BACI</name>
<keyword evidence="7" id="KW-0235">DNA replication</keyword>
<dbReference type="EMBL" id="SNUX01000001">
    <property type="protein sequence ID" value="TES51120.1"/>
    <property type="molecule type" value="Genomic_DNA"/>
</dbReference>
<dbReference type="Pfam" id="PF14579">
    <property type="entry name" value="HHH_6"/>
    <property type="match status" value="1"/>
</dbReference>
<dbReference type="InterPro" id="IPR003141">
    <property type="entry name" value="Pol/His_phosphatase_N"/>
</dbReference>
<dbReference type="Pfam" id="PF07733">
    <property type="entry name" value="DNA_pol3_alpha"/>
    <property type="match status" value="1"/>
</dbReference>
<sequence>MMVLSTLLSNIYSEHSLLQSGLTIKAYVQQAKQLGYKNLALTDKHTLSGVYDFLRECEKVDMKPLVGLECTVLVKDVRLTVRLLAKNKQGYQQLVELSSVMRMSKENGISYEVFQQQTTACMVLLSRQSFIQAKDWYKRWLALTAHSEGRLEIHGASDYTLIEFAEAHNIVCVAAPPIRFLRKENYDFYRLLTAIGAGTTVDHVVLEEETEKAYLLSLTERRERFSEALLNETDALADEIETFTLFQKPTIPRFDGLEENEAQERLQKSALKGFQQRYQSNPSEEAMERLKKELAVIKQLGFASYFLIVADFMDYAHRSNILTGPGRGSSASSIVAYALRITDVDPLKHGLLFERFLNPERISLPDIDIDFPDYRRDDVIHYVRERFGKEHVAQVLTFGTFAGKAAIRDAGKASGLNSGFVDRVAKAMNSGLTLEEAEQQGVFSSFQSTELDTLLFFAKQLEGMLRHESTHAAGVIISDRPLKEKVALQYGSDERVLTQADMNSLDALGYVKFDFLGLKNLTLLERMLRLIEGATSQKLNLRDIPFHDEKTFRLLQQGESTGIFQLESDGMRRVLKQLKPSSFNDIVATTSLYRPGPMTFIKDYIQSKHEQKKTFSHHVEINRILQPTFGVIVYQEQIIQLIQISAGYSLAEADVFRRAISKKQRELMNKDAFVERSIARGYTKEEAETLFALIEKFSNYGFPKSHATAYSMISYWLAYLRVHYQEAFFAALCSANWQDHQKLYNYIYEARKAGVEVLPPSIQESHALFTVENKSIRFGLLPITMVNRRIVDQIKKARTTPFQDFFTFVAKVYSSTITQPVITAFIKAGACDHWGYSRAVLLANVDKAIAFAKQIDDFKQSAGSLFTINPVTPAYIDIEPSTKMEELGWEREVLGFYFSGHPIENVKERLAPFHRTTLIQAEPSRKAIRVGVLVKALKKITTKKGKAMAFFIGSDETEECECVVFPTVWKDVETVLTEGSLVLLSGVVEEREGKKQFIVQKAIDLNQLPSTESKQFLHVHIEKEQDVPTKLSDLKYILSQDRGTAPVILHRKKNHTKIKLPDKYAVQPSKRTIQLLKRLFGETNIRLEEREDEQE</sequence>
<dbReference type="InterPro" id="IPR004805">
    <property type="entry name" value="DnaE2/DnaE/PolC"/>
</dbReference>
<dbReference type="GO" id="GO:0006260">
    <property type="term" value="P:DNA replication"/>
    <property type="evidence" value="ECO:0007669"/>
    <property type="project" value="UniProtKB-KW"/>
</dbReference>
<evidence type="ECO:0000313" key="13">
    <source>
        <dbReference type="Proteomes" id="UP000298210"/>
    </source>
</evidence>
<evidence type="ECO:0000256" key="10">
    <source>
        <dbReference type="ARBA" id="ARBA00049244"/>
    </source>
</evidence>
<dbReference type="Gene3D" id="1.10.10.1600">
    <property type="entry name" value="Bacterial DNA polymerase III alpha subunit, thumb domain"/>
    <property type="match status" value="1"/>
</dbReference>
<dbReference type="CDD" id="cd07431">
    <property type="entry name" value="PHP_PolIIIA"/>
    <property type="match status" value="1"/>
</dbReference>
<dbReference type="SMART" id="SM00481">
    <property type="entry name" value="POLIIIAc"/>
    <property type="match status" value="1"/>
</dbReference>
<dbReference type="InterPro" id="IPR011708">
    <property type="entry name" value="DNA_pol3_alpha_NTPase_dom"/>
</dbReference>
<dbReference type="GO" id="GO:0003676">
    <property type="term" value="F:nucleic acid binding"/>
    <property type="evidence" value="ECO:0007669"/>
    <property type="project" value="InterPro"/>
</dbReference>
<dbReference type="PANTHER" id="PTHR32294:SF0">
    <property type="entry name" value="DNA POLYMERASE III SUBUNIT ALPHA"/>
    <property type="match status" value="1"/>
</dbReference>
<gene>
    <name evidence="12" type="ORF">E2L03_04140</name>
</gene>
<dbReference type="SUPFAM" id="SSF89550">
    <property type="entry name" value="PHP domain-like"/>
    <property type="match status" value="1"/>
</dbReference>
<dbReference type="Proteomes" id="UP000298210">
    <property type="component" value="Unassembled WGS sequence"/>
</dbReference>
<dbReference type="Gene3D" id="3.20.20.140">
    <property type="entry name" value="Metal-dependent hydrolases"/>
    <property type="match status" value="1"/>
</dbReference>
<dbReference type="GO" id="GO:0003887">
    <property type="term" value="F:DNA-directed DNA polymerase activity"/>
    <property type="evidence" value="ECO:0007669"/>
    <property type="project" value="UniProtKB-KW"/>
</dbReference>
<reference evidence="12 13" key="1">
    <citation type="submission" date="2019-03" db="EMBL/GenBank/DDBJ databases">
        <authorList>
            <person name="Liu G."/>
        </authorList>
    </citation>
    <scope>NUCLEOTIDE SEQUENCE [LARGE SCALE GENOMIC DNA]</scope>
    <source>
        <strain evidence="12 13">DSM 19099</strain>
    </source>
</reference>
<dbReference type="GO" id="GO:0005737">
    <property type="term" value="C:cytoplasm"/>
    <property type="evidence" value="ECO:0007669"/>
    <property type="project" value="UniProtKB-SubCell"/>
</dbReference>
<dbReference type="InterPro" id="IPR040982">
    <property type="entry name" value="DNA_pol3_finger"/>
</dbReference>
<dbReference type="Pfam" id="PF02811">
    <property type="entry name" value="PHP"/>
    <property type="match status" value="1"/>
</dbReference>
<evidence type="ECO:0000256" key="3">
    <source>
        <dbReference type="ARBA" id="ARBA00012417"/>
    </source>
</evidence>
<feature type="domain" description="Polymerase/histidinol phosphatase N-terminal" evidence="11">
    <location>
        <begin position="13"/>
        <end position="74"/>
    </location>
</feature>